<dbReference type="Proteomes" id="UP000078228">
    <property type="component" value="Unassembled WGS sequence"/>
</dbReference>
<proteinExistence type="predicted"/>
<sequence length="235" mass="26761">MLHLYHLNNSRSFRVVWLLEELKLAYGLEYQLHLVERDKKTFLAPKNLEQIHPMGKAPILIDDRLPKGEQVLAESALILSYLLKAYDSKAYFYPAAATPNEQANDKVWRDYTFWMHFAEGSVMPPLVMGLILDKARQKSPWFVKPVLNKFNSSIHQIILDKNLMNALKMLEIALSDKLYLTGQFSAADIQMYLAVYGARLRGLIPQTHTNTHAWLGTCEGRQGFKSAISLAGSPL</sequence>
<dbReference type="CDD" id="cd03046">
    <property type="entry name" value="GST_N_GTT1_like"/>
    <property type="match status" value="1"/>
</dbReference>
<dbReference type="Gene3D" id="3.40.30.10">
    <property type="entry name" value="Glutaredoxin"/>
    <property type="match status" value="1"/>
</dbReference>
<name>A0A198UDR0_MORCA</name>
<organism evidence="2 3">
    <name type="scientific">Moraxella catarrhalis</name>
    <name type="common">Branhamella catarrhalis</name>
    <dbReference type="NCBI Taxonomy" id="480"/>
    <lineage>
        <taxon>Bacteria</taxon>
        <taxon>Pseudomonadati</taxon>
        <taxon>Pseudomonadota</taxon>
        <taxon>Gammaproteobacteria</taxon>
        <taxon>Moraxellales</taxon>
        <taxon>Moraxellaceae</taxon>
        <taxon>Moraxella</taxon>
    </lineage>
</organism>
<feature type="domain" description="GST N-terminal" evidence="1">
    <location>
        <begin position="1"/>
        <end position="90"/>
    </location>
</feature>
<dbReference type="PANTHER" id="PTHR44051:SF9">
    <property type="entry name" value="GLUTATHIONE S-TRANSFERASE 1"/>
    <property type="match status" value="1"/>
</dbReference>
<gene>
    <name evidence="2" type="ORF">AO384_1897</name>
</gene>
<dbReference type="PROSITE" id="PS50404">
    <property type="entry name" value="GST_NTER"/>
    <property type="match status" value="1"/>
</dbReference>
<protein>
    <submittedName>
        <fullName evidence="2">Glutathione S-transferase</fullName>
        <ecNumber evidence="2">2.5.1.18</ecNumber>
    </submittedName>
</protein>
<accession>A0A198UDR0</accession>
<dbReference type="SFLD" id="SFLDS00019">
    <property type="entry name" value="Glutathione_Transferase_(cytos"/>
    <property type="match status" value="1"/>
</dbReference>
<dbReference type="SUPFAM" id="SSF52833">
    <property type="entry name" value="Thioredoxin-like"/>
    <property type="match status" value="1"/>
</dbReference>
<dbReference type="Pfam" id="PF02798">
    <property type="entry name" value="GST_N"/>
    <property type="match status" value="1"/>
</dbReference>
<evidence type="ECO:0000313" key="2">
    <source>
        <dbReference type="EMBL" id="OAU94540.1"/>
    </source>
</evidence>
<keyword evidence="3" id="KW-1185">Reference proteome</keyword>
<dbReference type="AlphaFoldDB" id="A0A198UDR0"/>
<dbReference type="EC" id="2.5.1.18" evidence="2"/>
<dbReference type="EMBL" id="LXHC01000028">
    <property type="protein sequence ID" value="OAU94540.1"/>
    <property type="molecule type" value="Genomic_DNA"/>
</dbReference>
<dbReference type="InterPro" id="IPR040079">
    <property type="entry name" value="Glutathione_S-Trfase"/>
</dbReference>
<reference evidence="2 3" key="1">
    <citation type="journal article" date="2016" name="Genome Biol. Evol.">
        <title>Comparative Genomic Analyses of the Moraxella catarrhalis Serosensitive and Seroresistant Lineages Demonstrate Their Independent Evolution.</title>
        <authorList>
            <person name="Earl J.P."/>
            <person name="de Vries S.P."/>
            <person name="Ahmed A."/>
            <person name="Powell E."/>
            <person name="Schultz M.P."/>
            <person name="Hermans P.W."/>
            <person name="Hill D.J."/>
            <person name="Zhou Z."/>
            <person name="Constantinidou C.I."/>
            <person name="Hu F.Z."/>
            <person name="Bootsma H.J."/>
            <person name="Ehrlich G.D."/>
        </authorList>
    </citation>
    <scope>NUCLEOTIDE SEQUENCE [LARGE SCALE GENOMIC DNA]</scope>
    <source>
        <strain evidence="2 3">Z7542</strain>
    </source>
</reference>
<dbReference type="InterPro" id="IPR036249">
    <property type="entry name" value="Thioredoxin-like_sf"/>
</dbReference>
<dbReference type="InterPro" id="IPR036282">
    <property type="entry name" value="Glutathione-S-Trfase_C_sf"/>
</dbReference>
<evidence type="ECO:0000313" key="3">
    <source>
        <dbReference type="Proteomes" id="UP000078228"/>
    </source>
</evidence>
<dbReference type="Gene3D" id="1.20.1050.10">
    <property type="match status" value="1"/>
</dbReference>
<dbReference type="PATRIC" id="fig|480.237.peg.2054"/>
<dbReference type="eggNOG" id="COG0625">
    <property type="taxonomic scope" value="Bacteria"/>
</dbReference>
<dbReference type="PANTHER" id="PTHR44051">
    <property type="entry name" value="GLUTATHIONE S-TRANSFERASE-RELATED"/>
    <property type="match status" value="1"/>
</dbReference>
<dbReference type="InterPro" id="IPR004045">
    <property type="entry name" value="Glutathione_S-Trfase_N"/>
</dbReference>
<dbReference type="GO" id="GO:0004364">
    <property type="term" value="F:glutathione transferase activity"/>
    <property type="evidence" value="ECO:0007669"/>
    <property type="project" value="UniProtKB-EC"/>
</dbReference>
<dbReference type="SFLD" id="SFLDG00358">
    <property type="entry name" value="Main_(cytGST)"/>
    <property type="match status" value="1"/>
</dbReference>
<keyword evidence="2" id="KW-0808">Transferase</keyword>
<comment type="caution">
    <text evidence="2">The sequence shown here is derived from an EMBL/GenBank/DDBJ whole genome shotgun (WGS) entry which is preliminary data.</text>
</comment>
<evidence type="ECO:0000259" key="1">
    <source>
        <dbReference type="PROSITE" id="PS50404"/>
    </source>
</evidence>
<dbReference type="SUPFAM" id="SSF47616">
    <property type="entry name" value="GST C-terminal domain-like"/>
    <property type="match status" value="1"/>
</dbReference>